<dbReference type="PANTHER" id="PTHR11358">
    <property type="entry name" value="ARGINASE/AGMATINASE"/>
    <property type="match status" value="1"/>
</dbReference>
<gene>
    <name evidence="6" type="ORF">FRZ44_48380</name>
</gene>
<accession>A0A5J6MQ01</accession>
<keyword evidence="4" id="KW-0464">Manganese</keyword>
<feature type="binding site" evidence="4">
    <location>
        <position position="144"/>
    </location>
    <ligand>
        <name>Mn(2+)</name>
        <dbReference type="ChEBI" id="CHEBI:29035"/>
        <label>1</label>
    </ligand>
</feature>
<dbReference type="CDD" id="cd11592">
    <property type="entry name" value="Agmatinase_PAH"/>
    <property type="match status" value="1"/>
</dbReference>
<organism evidence="6 7">
    <name type="scientific">Hypericibacter terrae</name>
    <dbReference type="NCBI Taxonomy" id="2602015"/>
    <lineage>
        <taxon>Bacteria</taxon>
        <taxon>Pseudomonadati</taxon>
        <taxon>Pseudomonadota</taxon>
        <taxon>Alphaproteobacteria</taxon>
        <taxon>Rhodospirillales</taxon>
        <taxon>Dongiaceae</taxon>
        <taxon>Hypericibacter</taxon>
    </lineage>
</organism>
<feature type="binding site" evidence="4">
    <location>
        <position position="142"/>
    </location>
    <ligand>
        <name>Mn(2+)</name>
        <dbReference type="ChEBI" id="CHEBI:29035"/>
        <label>1</label>
    </ligand>
</feature>
<dbReference type="PROSITE" id="PS51409">
    <property type="entry name" value="ARGINASE_2"/>
    <property type="match status" value="1"/>
</dbReference>
<dbReference type="PRINTS" id="PR00116">
    <property type="entry name" value="ARGINASE"/>
</dbReference>
<dbReference type="PANTHER" id="PTHR11358:SF26">
    <property type="entry name" value="GUANIDINO ACID HYDROLASE, MITOCHONDRIAL"/>
    <property type="match status" value="1"/>
</dbReference>
<feature type="binding site" evidence="4">
    <location>
        <position position="116"/>
    </location>
    <ligand>
        <name>Mn(2+)</name>
        <dbReference type="ChEBI" id="CHEBI:29035"/>
        <label>1</label>
    </ligand>
</feature>
<dbReference type="GO" id="GO:0033389">
    <property type="term" value="P:putrescine biosynthetic process from arginine, via agmatine"/>
    <property type="evidence" value="ECO:0007669"/>
    <property type="project" value="TreeGrafter"/>
</dbReference>
<proteinExistence type="inferred from homology"/>
<evidence type="ECO:0000313" key="7">
    <source>
        <dbReference type="Proteomes" id="UP000326202"/>
    </source>
</evidence>
<dbReference type="Gene3D" id="3.40.800.10">
    <property type="entry name" value="Ureohydrolase domain"/>
    <property type="match status" value="1"/>
</dbReference>
<dbReference type="PROSITE" id="PS01053">
    <property type="entry name" value="ARGINASE_1"/>
    <property type="match status" value="1"/>
</dbReference>
<dbReference type="KEGG" id="htq:FRZ44_48380"/>
<dbReference type="InterPro" id="IPR005925">
    <property type="entry name" value="Agmatinase-rel"/>
</dbReference>
<reference evidence="6 7" key="1">
    <citation type="submission" date="2019-08" db="EMBL/GenBank/DDBJ databases">
        <title>Hyperibacter terrae gen. nov., sp. nov. and Hyperibacter viscosus sp. nov., two new members in the family Rhodospirillaceae isolated from the rhizosphere of Hypericum perforatum.</title>
        <authorList>
            <person name="Noviana Z."/>
        </authorList>
    </citation>
    <scope>NUCLEOTIDE SEQUENCE [LARGE SCALE GENOMIC DNA]</scope>
    <source>
        <strain evidence="6 7">R5913</strain>
    </source>
</reference>
<evidence type="ECO:0000256" key="3">
    <source>
        <dbReference type="ARBA" id="ARBA00022801"/>
    </source>
</evidence>
<dbReference type="InterPro" id="IPR020855">
    <property type="entry name" value="Ureohydrolase_Mn_BS"/>
</dbReference>
<feature type="binding site" evidence="4">
    <location>
        <position position="140"/>
    </location>
    <ligand>
        <name>Mn(2+)</name>
        <dbReference type="ChEBI" id="CHEBI:29035"/>
        <label>1</label>
    </ligand>
</feature>
<evidence type="ECO:0000256" key="5">
    <source>
        <dbReference type="RuleBase" id="RU003684"/>
    </source>
</evidence>
<dbReference type="GO" id="GO:0008783">
    <property type="term" value="F:agmatinase activity"/>
    <property type="evidence" value="ECO:0007669"/>
    <property type="project" value="TreeGrafter"/>
</dbReference>
<comment type="similarity">
    <text evidence="1">Belongs to the arginase family. Agmatinase subfamily.</text>
</comment>
<comment type="cofactor">
    <cofactor evidence="4">
        <name>Mn(2+)</name>
        <dbReference type="ChEBI" id="CHEBI:29035"/>
    </cofactor>
    <text evidence="4">Binds 2 manganese ions per subunit.</text>
</comment>
<protein>
    <submittedName>
        <fullName evidence="6">Agmatinase</fullName>
    </submittedName>
</protein>
<name>A0A5J6MQ01_9PROT</name>
<keyword evidence="3 5" id="KW-0378">Hydrolase</keyword>
<dbReference type="InterPro" id="IPR006035">
    <property type="entry name" value="Ureohydrolase"/>
</dbReference>
<evidence type="ECO:0000256" key="1">
    <source>
        <dbReference type="ARBA" id="ARBA00009227"/>
    </source>
</evidence>
<dbReference type="NCBIfam" id="NF002564">
    <property type="entry name" value="PRK02190.1"/>
    <property type="match status" value="1"/>
</dbReference>
<feature type="binding site" evidence="4">
    <location>
        <position position="230"/>
    </location>
    <ligand>
        <name>Mn(2+)</name>
        <dbReference type="ChEBI" id="CHEBI:29035"/>
        <label>1</label>
    </ligand>
</feature>
<dbReference type="NCBIfam" id="TIGR01230">
    <property type="entry name" value="agmatinase"/>
    <property type="match status" value="1"/>
</dbReference>
<dbReference type="PIRSF" id="PIRSF036979">
    <property type="entry name" value="Arginase"/>
    <property type="match status" value="1"/>
</dbReference>
<feature type="binding site" evidence="4">
    <location>
        <position position="232"/>
    </location>
    <ligand>
        <name>Mn(2+)</name>
        <dbReference type="ChEBI" id="CHEBI:29035"/>
        <label>2</label>
    </ligand>
</feature>
<dbReference type="Pfam" id="PF00491">
    <property type="entry name" value="Arginase"/>
    <property type="match status" value="1"/>
</dbReference>
<dbReference type="InterPro" id="IPR023696">
    <property type="entry name" value="Ureohydrolase_dom_sf"/>
</dbReference>
<keyword evidence="7" id="KW-1185">Reference proteome</keyword>
<sequence>MSHQVPNEMKPTFSTRPSFLGVANESPTADYVVAGIPFDIGTSHRAGARFGPMAIRAISRMLVDGANTGNWQNPQKLDIADIGDFDIALGDTEKSLALIEAQAAKIGHLIALGGDHAIALPLLRAASKRHGGPLGLVHFDAHVDTWPDTFGQAYGHGSCFFHAINEGIVDPTRMIQIGIRSPLGRDVYDWTIGKGVRIISAEEAHEMGPAHVAEAIIERTGKGKSYLTFDIDGIDPSQAPGTGTPEIGGLTTLEVRAILMRLAPVDFIGMDIVEVSPPYDVAEITALAGATVAWLYLSLQAQKRGIGP</sequence>
<evidence type="ECO:0000313" key="6">
    <source>
        <dbReference type="EMBL" id="QEX19524.1"/>
    </source>
</evidence>
<evidence type="ECO:0000256" key="4">
    <source>
        <dbReference type="PIRSR" id="PIRSR036979-1"/>
    </source>
</evidence>
<dbReference type="Proteomes" id="UP000326202">
    <property type="component" value="Chromosome"/>
</dbReference>
<dbReference type="SUPFAM" id="SSF52768">
    <property type="entry name" value="Arginase/deacetylase"/>
    <property type="match status" value="1"/>
</dbReference>
<dbReference type="AlphaFoldDB" id="A0A5J6MQ01"/>
<keyword evidence="2 4" id="KW-0479">Metal-binding</keyword>
<evidence type="ECO:0000256" key="2">
    <source>
        <dbReference type="ARBA" id="ARBA00022723"/>
    </source>
</evidence>
<dbReference type="RefSeq" id="WP_225308426.1">
    <property type="nucleotide sequence ID" value="NZ_CP042906.1"/>
</dbReference>
<dbReference type="EMBL" id="CP042906">
    <property type="protein sequence ID" value="QEX19524.1"/>
    <property type="molecule type" value="Genomic_DNA"/>
</dbReference>
<dbReference type="GO" id="GO:0046872">
    <property type="term" value="F:metal ion binding"/>
    <property type="evidence" value="ECO:0007669"/>
    <property type="project" value="UniProtKB-KW"/>
</dbReference>